<accession>A0A1Y0I5H9</accession>
<name>A0A1Y0I5H9_9GAMM</name>
<keyword evidence="13" id="KW-1185">Reference proteome</keyword>
<feature type="transmembrane region" description="Helical" evidence="11">
    <location>
        <begin position="263"/>
        <end position="285"/>
    </location>
</feature>
<evidence type="ECO:0000256" key="9">
    <source>
        <dbReference type="ARBA" id="ARBA00023065"/>
    </source>
</evidence>
<evidence type="ECO:0000256" key="11">
    <source>
        <dbReference type="SAM" id="Phobius"/>
    </source>
</evidence>
<evidence type="ECO:0000256" key="3">
    <source>
        <dbReference type="ARBA" id="ARBA00022448"/>
    </source>
</evidence>
<dbReference type="CDD" id="cd12833">
    <property type="entry name" value="ZntB-like_1"/>
    <property type="match status" value="1"/>
</dbReference>
<dbReference type="Gene3D" id="3.30.460.20">
    <property type="entry name" value="CorA soluble domain-like"/>
    <property type="match status" value="1"/>
</dbReference>
<keyword evidence="8 11" id="KW-1133">Transmembrane helix</keyword>
<feature type="transmembrane region" description="Helical" evidence="11">
    <location>
        <begin position="297"/>
        <end position="317"/>
    </location>
</feature>
<dbReference type="InterPro" id="IPR002523">
    <property type="entry name" value="MgTranspt_CorA/ZnTranspt_ZntB"/>
</dbReference>
<dbReference type="EMBL" id="CP021425">
    <property type="protein sequence ID" value="ARU55500.1"/>
    <property type="molecule type" value="Genomic_DNA"/>
</dbReference>
<keyword evidence="5" id="KW-0997">Cell inner membrane</keyword>
<dbReference type="GO" id="GO:0000287">
    <property type="term" value="F:magnesium ion binding"/>
    <property type="evidence" value="ECO:0007669"/>
    <property type="project" value="TreeGrafter"/>
</dbReference>
<dbReference type="InterPro" id="IPR045861">
    <property type="entry name" value="CorA_cytoplasmic_dom"/>
</dbReference>
<evidence type="ECO:0000256" key="7">
    <source>
        <dbReference type="ARBA" id="ARBA00022833"/>
    </source>
</evidence>
<evidence type="ECO:0000256" key="2">
    <source>
        <dbReference type="ARBA" id="ARBA00009765"/>
    </source>
</evidence>
<dbReference type="OrthoDB" id="9803484at2"/>
<dbReference type="AlphaFoldDB" id="A0A1Y0I5H9"/>
<dbReference type="PANTHER" id="PTHR46494">
    <property type="entry name" value="CORA FAMILY METAL ION TRANSPORTER (EUROFUNG)"/>
    <property type="match status" value="1"/>
</dbReference>
<dbReference type="GO" id="GO:0050897">
    <property type="term" value="F:cobalt ion binding"/>
    <property type="evidence" value="ECO:0007669"/>
    <property type="project" value="TreeGrafter"/>
</dbReference>
<evidence type="ECO:0000256" key="10">
    <source>
        <dbReference type="ARBA" id="ARBA00023136"/>
    </source>
</evidence>
<dbReference type="RefSeq" id="WP_087460601.1">
    <property type="nucleotide sequence ID" value="NZ_CP021425.1"/>
</dbReference>
<evidence type="ECO:0000256" key="5">
    <source>
        <dbReference type="ARBA" id="ARBA00022519"/>
    </source>
</evidence>
<keyword evidence="7" id="KW-0862">Zinc</keyword>
<dbReference type="SUPFAM" id="SSF143865">
    <property type="entry name" value="CorA soluble domain-like"/>
    <property type="match status" value="1"/>
</dbReference>
<protein>
    <submittedName>
        <fullName evidence="12">Mg2+ transporter protein, CorA family protein</fullName>
    </submittedName>
</protein>
<dbReference type="InterPro" id="IPR045863">
    <property type="entry name" value="CorA_TM1_TM2"/>
</dbReference>
<keyword evidence="9" id="KW-0406">Ion transport</keyword>
<evidence type="ECO:0000256" key="4">
    <source>
        <dbReference type="ARBA" id="ARBA00022475"/>
    </source>
</evidence>
<evidence type="ECO:0000256" key="8">
    <source>
        <dbReference type="ARBA" id="ARBA00022989"/>
    </source>
</evidence>
<proteinExistence type="inferred from homology"/>
<keyword evidence="10 11" id="KW-0472">Membrane</keyword>
<dbReference type="GO" id="GO:0015095">
    <property type="term" value="F:magnesium ion transmembrane transporter activity"/>
    <property type="evidence" value="ECO:0007669"/>
    <property type="project" value="TreeGrafter"/>
</dbReference>
<comment type="subcellular location">
    <subcellularLocation>
        <location evidence="1">Cell membrane</location>
        <topology evidence="1">Multi-pass membrane protein</topology>
    </subcellularLocation>
</comment>
<sequence>MNTQGLIYGYWLSGPDKGGEINVPDLDETLQSKENHWLHFDYTNEQARDWITNHSGLDTVVVEALLCDETRPRASTLNNGVLMALRGVNLTPGSNPEDMVAIRVWIDAHRVISTRRRSLLSAKDLASNIANQEGPETPGEFIAVLTDRLIARMQETIQETEDRVAVIEEEVITAESYALRSEIADLRRQAISLRRYLAPQRDAMIQLQSEKIPLFSGDDRLRLRETTDHLIRYIEDLDSVRDRAAVTQEELVNRLTEQLNNRMYMLSIIAAIFLPLGFLTGLLGINVGGIPGADNPYAFTIFIIMMTAVVALQIWVFKARRWF</sequence>
<reference evidence="12 13" key="1">
    <citation type="submission" date="2017-05" db="EMBL/GenBank/DDBJ databases">
        <title>Genomic insights into alkan degradation activity of Oleiphilus messinensis.</title>
        <authorList>
            <person name="Kozyavkin S.A."/>
            <person name="Slesarev A.I."/>
            <person name="Golyshin P.N."/>
            <person name="Korzhenkov A."/>
            <person name="Golyshina O.N."/>
            <person name="Toshchakov S.V."/>
        </authorList>
    </citation>
    <scope>NUCLEOTIDE SEQUENCE [LARGE SCALE GENOMIC DNA]</scope>
    <source>
        <strain evidence="12 13">ME102</strain>
    </source>
</reference>
<dbReference type="SUPFAM" id="SSF144083">
    <property type="entry name" value="Magnesium transport protein CorA, transmembrane region"/>
    <property type="match status" value="1"/>
</dbReference>
<dbReference type="KEGG" id="ome:OLMES_1423"/>
<evidence type="ECO:0000313" key="13">
    <source>
        <dbReference type="Proteomes" id="UP000196027"/>
    </source>
</evidence>
<dbReference type="Pfam" id="PF01544">
    <property type="entry name" value="CorA"/>
    <property type="match status" value="1"/>
</dbReference>
<gene>
    <name evidence="12" type="ORF">OLMES_1423</name>
</gene>
<dbReference type="Proteomes" id="UP000196027">
    <property type="component" value="Chromosome"/>
</dbReference>
<comment type="similarity">
    <text evidence="2">Belongs to the CorA metal ion transporter (MIT) (TC 1.A.35) family.</text>
</comment>
<dbReference type="PANTHER" id="PTHR46494:SF3">
    <property type="entry name" value="ZINC TRANSPORT PROTEIN ZNTB"/>
    <property type="match status" value="1"/>
</dbReference>
<dbReference type="GO" id="GO:0005886">
    <property type="term" value="C:plasma membrane"/>
    <property type="evidence" value="ECO:0007669"/>
    <property type="project" value="UniProtKB-SubCell"/>
</dbReference>
<dbReference type="GO" id="GO:0015087">
    <property type="term" value="F:cobalt ion transmembrane transporter activity"/>
    <property type="evidence" value="ECO:0007669"/>
    <property type="project" value="TreeGrafter"/>
</dbReference>
<evidence type="ECO:0000313" key="12">
    <source>
        <dbReference type="EMBL" id="ARU55500.1"/>
    </source>
</evidence>
<evidence type="ECO:0000256" key="6">
    <source>
        <dbReference type="ARBA" id="ARBA00022692"/>
    </source>
</evidence>
<dbReference type="Gene3D" id="1.20.58.340">
    <property type="entry name" value="Magnesium transport protein CorA, transmembrane region"/>
    <property type="match status" value="2"/>
</dbReference>
<organism evidence="12 13">
    <name type="scientific">Oleiphilus messinensis</name>
    <dbReference type="NCBI Taxonomy" id="141451"/>
    <lineage>
        <taxon>Bacteria</taxon>
        <taxon>Pseudomonadati</taxon>
        <taxon>Pseudomonadota</taxon>
        <taxon>Gammaproteobacteria</taxon>
        <taxon>Oceanospirillales</taxon>
        <taxon>Oleiphilaceae</taxon>
        <taxon>Oleiphilus</taxon>
    </lineage>
</organism>
<keyword evidence="3" id="KW-0813">Transport</keyword>
<keyword evidence="4" id="KW-1003">Cell membrane</keyword>
<keyword evidence="6 11" id="KW-0812">Transmembrane</keyword>
<evidence type="ECO:0000256" key="1">
    <source>
        <dbReference type="ARBA" id="ARBA00004651"/>
    </source>
</evidence>